<dbReference type="InterPro" id="IPR010131">
    <property type="entry name" value="MdtP/NodT-like"/>
</dbReference>
<dbReference type="PANTHER" id="PTHR30203">
    <property type="entry name" value="OUTER MEMBRANE CATION EFFLUX PROTEIN"/>
    <property type="match status" value="1"/>
</dbReference>
<reference evidence="4 5" key="1">
    <citation type="submission" date="2020-01" db="EMBL/GenBank/DDBJ databases">
        <authorList>
            <person name="Lee S.D."/>
        </authorList>
    </citation>
    <scope>NUCLEOTIDE SEQUENCE [LARGE SCALE GENOMIC DNA]</scope>
    <source>
        <strain evidence="4 5">Lac-M11</strain>
    </source>
</reference>
<keyword evidence="3" id="KW-0564">Palmitate</keyword>
<comment type="similarity">
    <text evidence="2 3">Belongs to the outer membrane factor (OMF) (TC 1.B.17) family.</text>
</comment>
<organism evidence="4 5">
    <name type="scientific">Rahnella contaminans</name>
    <dbReference type="NCBI Taxonomy" id="2703882"/>
    <lineage>
        <taxon>Bacteria</taxon>
        <taxon>Pseudomonadati</taxon>
        <taxon>Pseudomonadota</taxon>
        <taxon>Gammaproteobacteria</taxon>
        <taxon>Enterobacterales</taxon>
        <taxon>Yersiniaceae</taxon>
        <taxon>Rahnella</taxon>
    </lineage>
</organism>
<dbReference type="NCBIfam" id="TIGR01845">
    <property type="entry name" value="outer_NodT"/>
    <property type="match status" value="1"/>
</dbReference>
<dbReference type="Proteomes" id="UP000476696">
    <property type="component" value="Unassembled WGS sequence"/>
</dbReference>
<dbReference type="SUPFAM" id="SSF56954">
    <property type="entry name" value="Outer membrane efflux proteins (OEP)"/>
    <property type="match status" value="1"/>
</dbReference>
<dbReference type="PROSITE" id="PS51257">
    <property type="entry name" value="PROKAR_LIPOPROTEIN"/>
    <property type="match status" value="1"/>
</dbReference>
<dbReference type="RefSeq" id="WP_165060257.1">
    <property type="nucleotide sequence ID" value="NZ_JAADJS010000003.1"/>
</dbReference>
<name>A0A6M2B878_9GAMM</name>
<keyword evidence="3" id="KW-1134">Transmembrane beta strand</keyword>
<dbReference type="Pfam" id="PF02321">
    <property type="entry name" value="OEP"/>
    <property type="match status" value="2"/>
</dbReference>
<dbReference type="EMBL" id="JAADJS010000003">
    <property type="protein sequence ID" value="NGX88654.1"/>
    <property type="molecule type" value="Genomic_DNA"/>
</dbReference>
<reference evidence="4 5" key="2">
    <citation type="submission" date="2020-03" db="EMBL/GenBank/DDBJ databases">
        <title>Rahnella aceri sp. nov., isoated from traditional Jeju Makgeolli.</title>
        <authorList>
            <person name="Kim I.S."/>
            <person name="Jeon D."/>
        </authorList>
    </citation>
    <scope>NUCLEOTIDE SEQUENCE [LARGE SCALE GENOMIC DNA]</scope>
    <source>
        <strain evidence="4 5">Lac-M11</strain>
    </source>
</reference>
<proteinExistence type="inferred from homology"/>
<evidence type="ECO:0000256" key="2">
    <source>
        <dbReference type="ARBA" id="ARBA00007613"/>
    </source>
</evidence>
<feature type="chain" id="PRO_5027138609" evidence="3">
    <location>
        <begin position="24"/>
        <end position="475"/>
    </location>
</feature>
<protein>
    <submittedName>
        <fullName evidence="4">Efflux transporter outer membrane subunit</fullName>
    </submittedName>
</protein>
<feature type="signal peptide" evidence="3">
    <location>
        <begin position="1"/>
        <end position="23"/>
    </location>
</feature>
<dbReference type="AlphaFoldDB" id="A0A6M2B878"/>
<evidence type="ECO:0000256" key="3">
    <source>
        <dbReference type="RuleBase" id="RU362097"/>
    </source>
</evidence>
<comment type="subcellular location">
    <subcellularLocation>
        <location evidence="1 3">Cell outer membrane</location>
        <topology evidence="1 3">Lipid-anchor</topology>
    </subcellularLocation>
</comment>
<dbReference type="PANTHER" id="PTHR30203:SF25">
    <property type="entry name" value="OUTER MEMBRANE PROTEIN-RELATED"/>
    <property type="match status" value="1"/>
</dbReference>
<gene>
    <name evidence="4" type="ORF">GW579_16370</name>
</gene>
<comment type="caution">
    <text evidence="4">The sequence shown here is derived from an EMBL/GenBank/DDBJ whole genome shotgun (WGS) entry which is preliminary data.</text>
</comment>
<dbReference type="InterPro" id="IPR003423">
    <property type="entry name" value="OMP_efflux"/>
</dbReference>
<keyword evidence="3" id="KW-0449">Lipoprotein</keyword>
<dbReference type="Gene3D" id="2.20.200.10">
    <property type="entry name" value="Outer membrane efflux proteins (OEP)"/>
    <property type="match status" value="1"/>
</dbReference>
<accession>A0A6M2B878</accession>
<dbReference type="GO" id="GO:0015562">
    <property type="term" value="F:efflux transmembrane transporter activity"/>
    <property type="evidence" value="ECO:0007669"/>
    <property type="project" value="InterPro"/>
</dbReference>
<dbReference type="GO" id="GO:0009279">
    <property type="term" value="C:cell outer membrane"/>
    <property type="evidence" value="ECO:0007669"/>
    <property type="project" value="UniProtKB-SubCell"/>
</dbReference>
<keyword evidence="5" id="KW-1185">Reference proteome</keyword>
<evidence type="ECO:0000256" key="1">
    <source>
        <dbReference type="ARBA" id="ARBA00004459"/>
    </source>
</evidence>
<keyword evidence="3" id="KW-0732">Signal</keyword>
<sequence>MKNAGLTLSVLLLSGCMVGPDFNAPVVKSPPTWPQGKAVSHVVEQGLDPHWWNIFHDDTLTALIAESAQGNLDIQAAGARLLQAQAENSVVTGESLPSVTGSASYQRARNSQNGLQDISGLGGKEAYSVWQPGVGVSWEVDMWGRLRRARESAGARVEVSEDLRRAVLTGIQAETASDYFRLRSVQLQRENALQDLDIARHSLKLTGIRMADGVATQLEVAQAQAQVAAVESTLPVLEQQEAHLINALSYLLGKEPGALTQRLRGARPLPLTPPEVPVGLPSELAQRRPDIRAAEAQLHAATADIGVATADFYPRITLSGNVGIQAMQFSQLGNWGSQLYSFGPGLTLPIFEGGRLRGQLALKKAQQQEASLHFQNTVLKAWHEVDDAMVDYDTGQRQRSQLKIRVDNDSAALDAASKQYVAGATDFLNVLVMQKELIAARQTLVVSDASVSLALVRLYKALGGGWGGESSQTMN</sequence>
<evidence type="ECO:0000313" key="5">
    <source>
        <dbReference type="Proteomes" id="UP000476696"/>
    </source>
</evidence>
<keyword evidence="3" id="KW-0812">Transmembrane</keyword>
<dbReference type="Gene3D" id="1.20.1600.10">
    <property type="entry name" value="Outer membrane efflux proteins (OEP)"/>
    <property type="match status" value="1"/>
</dbReference>
<keyword evidence="3" id="KW-0472">Membrane</keyword>
<evidence type="ECO:0000313" key="4">
    <source>
        <dbReference type="EMBL" id="NGX88654.1"/>
    </source>
</evidence>